<keyword evidence="3" id="KW-1185">Reference proteome</keyword>
<dbReference type="EMBL" id="GL348720">
    <property type="protein sequence ID" value="EFH41782.1"/>
    <property type="molecule type" value="Genomic_DNA"/>
</dbReference>
<protein>
    <submittedName>
        <fullName evidence="2">Predicted protein</fullName>
    </submittedName>
</protein>
<dbReference type="KEGG" id="aly:9301597"/>
<gene>
    <name evidence="2" type="ORF">ARALYDRAFT_917524</name>
</gene>
<dbReference type="AlphaFoldDB" id="D7MSS9"/>
<organism evidence="3">
    <name type="scientific">Arabidopsis lyrata subsp. lyrata</name>
    <name type="common">Lyre-leaved rock-cress</name>
    <dbReference type="NCBI Taxonomy" id="81972"/>
    <lineage>
        <taxon>Eukaryota</taxon>
        <taxon>Viridiplantae</taxon>
        <taxon>Streptophyta</taxon>
        <taxon>Embryophyta</taxon>
        <taxon>Tracheophyta</taxon>
        <taxon>Spermatophyta</taxon>
        <taxon>Magnoliopsida</taxon>
        <taxon>eudicotyledons</taxon>
        <taxon>Gunneridae</taxon>
        <taxon>Pentapetalae</taxon>
        <taxon>rosids</taxon>
        <taxon>malvids</taxon>
        <taxon>Brassicales</taxon>
        <taxon>Brassicaceae</taxon>
        <taxon>Camelineae</taxon>
        <taxon>Arabidopsis</taxon>
    </lineage>
</organism>
<dbReference type="HOGENOM" id="CLU_1724799_0_0_1"/>
<name>D7MSS9_ARALL</name>
<evidence type="ECO:0000256" key="1">
    <source>
        <dbReference type="SAM" id="MobiDB-lite"/>
    </source>
</evidence>
<proteinExistence type="predicted"/>
<dbReference type="OrthoDB" id="1029220at2759"/>
<dbReference type="Gramene" id="scaffold_800924.1">
    <property type="protein sequence ID" value="scaffold_800924.1"/>
    <property type="gene ID" value="scaffold_800924.1"/>
</dbReference>
<sequence length="152" mass="16946">MMTHDAANCPLGNNPPLPPDPEDDDEGPDYNPEAPVDDPQTPETKKIEEPGQQEANPSASKKRKTEDSSSTNFTAAFPLICCEMRQAYAVEDTQQCFSKRNRKESEIIEVRNWFTMHTTPPEQSSRLTEQEIPTNPNPKGDGTVGHKPPEPQ</sequence>
<reference evidence="3" key="1">
    <citation type="journal article" date="2011" name="Nat. Genet.">
        <title>The Arabidopsis lyrata genome sequence and the basis of rapid genome size change.</title>
        <authorList>
            <person name="Hu T.T."/>
            <person name="Pattyn P."/>
            <person name="Bakker E.G."/>
            <person name="Cao J."/>
            <person name="Cheng J.-F."/>
            <person name="Clark R.M."/>
            <person name="Fahlgren N."/>
            <person name="Fawcett J.A."/>
            <person name="Grimwood J."/>
            <person name="Gundlach H."/>
            <person name="Haberer G."/>
            <person name="Hollister J.D."/>
            <person name="Ossowski S."/>
            <person name="Ottilar R.P."/>
            <person name="Salamov A.A."/>
            <person name="Schneeberger K."/>
            <person name="Spannagl M."/>
            <person name="Wang X."/>
            <person name="Yang L."/>
            <person name="Nasrallah M.E."/>
            <person name="Bergelson J."/>
            <person name="Carrington J.C."/>
            <person name="Gaut B.S."/>
            <person name="Schmutz J."/>
            <person name="Mayer K.F.X."/>
            <person name="Van de Peer Y."/>
            <person name="Grigoriev I.V."/>
            <person name="Nordborg M."/>
            <person name="Weigel D."/>
            <person name="Guo Y.-L."/>
        </authorList>
    </citation>
    <scope>NUCLEOTIDE SEQUENCE [LARGE SCALE GENOMIC DNA]</scope>
    <source>
        <strain evidence="3">cv. MN47</strain>
    </source>
</reference>
<dbReference type="STRING" id="81972.D7MSS9"/>
<feature type="region of interest" description="Disordered" evidence="1">
    <location>
        <begin position="1"/>
        <end position="73"/>
    </location>
</feature>
<evidence type="ECO:0000313" key="3">
    <source>
        <dbReference type="Proteomes" id="UP000008694"/>
    </source>
</evidence>
<evidence type="ECO:0000313" key="2">
    <source>
        <dbReference type="EMBL" id="EFH41782.1"/>
    </source>
</evidence>
<dbReference type="Proteomes" id="UP000008694">
    <property type="component" value="Unassembled WGS sequence"/>
</dbReference>
<accession>D7MSS9</accession>
<feature type="compositionally biased region" description="Polar residues" evidence="1">
    <location>
        <begin position="115"/>
        <end position="134"/>
    </location>
</feature>
<feature type="region of interest" description="Disordered" evidence="1">
    <location>
        <begin position="115"/>
        <end position="152"/>
    </location>
</feature>